<protein>
    <submittedName>
        <fullName evidence="1">Uncharacterized protein</fullName>
    </submittedName>
</protein>
<evidence type="ECO:0000313" key="1">
    <source>
        <dbReference type="EMBL" id="GAE32927.1"/>
    </source>
</evidence>
<evidence type="ECO:0000313" key="2">
    <source>
        <dbReference type="Proteomes" id="UP000018895"/>
    </source>
</evidence>
<comment type="caution">
    <text evidence="1">The sequence shown here is derived from an EMBL/GenBank/DDBJ whole genome shotgun (WGS) entry which is preliminary data.</text>
</comment>
<organism evidence="1 2">
    <name type="scientific">Halalkalibacter hemicellulosilyticusJCM 9152</name>
    <dbReference type="NCBI Taxonomy" id="1236971"/>
    <lineage>
        <taxon>Bacteria</taxon>
        <taxon>Bacillati</taxon>
        <taxon>Bacillota</taxon>
        <taxon>Bacilli</taxon>
        <taxon>Bacillales</taxon>
        <taxon>Bacillaceae</taxon>
        <taxon>Halalkalibacter</taxon>
    </lineage>
</organism>
<dbReference type="AlphaFoldDB" id="W4QM25"/>
<keyword evidence="2" id="KW-1185">Reference proteome</keyword>
<accession>W4QM25</accession>
<name>W4QM25_9BACI</name>
<dbReference type="Proteomes" id="UP000018895">
    <property type="component" value="Unassembled WGS sequence"/>
</dbReference>
<sequence>MQSQLYYDHHYDFGKVLEYAGGTSNSFSGVISLKILIEEGILPPYSTNLTGPSLSLLLHAIDHDHNKKNPREVESNFINDCVEIIDDISEPSIIIKVKKDRVE</sequence>
<gene>
    <name evidence="1" type="ORF">JCM9152_4522</name>
</gene>
<proteinExistence type="predicted"/>
<reference evidence="1" key="1">
    <citation type="journal article" date="2014" name="Genome Announc.">
        <title>Draft Genome Sequences of Three Alkaliphilic Bacillus Strains, Bacillus wakoensis JCM 9140T, Bacillus akibai JCM 9157T, and Bacillus hemicellulosilyticus JCM 9152T.</title>
        <authorList>
            <person name="Yuki M."/>
            <person name="Oshima K."/>
            <person name="Suda W."/>
            <person name="Oshida Y."/>
            <person name="Kitamura K."/>
            <person name="Iida T."/>
            <person name="Hattori M."/>
            <person name="Ohkuma M."/>
        </authorList>
    </citation>
    <scope>NUCLEOTIDE SEQUENCE [LARGE SCALE GENOMIC DNA]</scope>
    <source>
        <strain evidence="1">JCM 9152</strain>
    </source>
</reference>
<dbReference type="EMBL" id="BAUU01000064">
    <property type="protein sequence ID" value="GAE32927.1"/>
    <property type="molecule type" value="Genomic_DNA"/>
</dbReference>